<sequence length="174" mass="19374">MGCSTPPARRSLDKEQKGLRGDFSGSGNGGFQQFWFRDKEKPRRTNSHPDVRSNPVVGNKVISSTSKRMCMRDILRPVKLIGIVLGNSIEIRGLETDNLLWLYCFGRKSDSPSLKGNVSPIDSLCLFFLKANDGAVVCWNCYPIDCVLGMLRKCSLRAVGNTDFAWLVSNNVEI</sequence>
<dbReference type="Proteomes" id="UP000886998">
    <property type="component" value="Unassembled WGS sequence"/>
</dbReference>
<accession>A0A8X6IBG6</accession>
<reference evidence="2" key="1">
    <citation type="submission" date="2020-08" db="EMBL/GenBank/DDBJ databases">
        <title>Multicomponent nature underlies the extraordinary mechanical properties of spider dragline silk.</title>
        <authorList>
            <person name="Kono N."/>
            <person name="Nakamura H."/>
            <person name="Mori M."/>
            <person name="Yoshida Y."/>
            <person name="Ohtoshi R."/>
            <person name="Malay A.D."/>
            <person name="Moran D.A.P."/>
            <person name="Tomita M."/>
            <person name="Numata K."/>
            <person name="Arakawa K."/>
        </authorList>
    </citation>
    <scope>NUCLEOTIDE SEQUENCE</scope>
</reference>
<evidence type="ECO:0000256" key="1">
    <source>
        <dbReference type="SAM" id="MobiDB-lite"/>
    </source>
</evidence>
<dbReference type="AlphaFoldDB" id="A0A8X6IBG6"/>
<dbReference type="EMBL" id="BMAV01025170">
    <property type="protein sequence ID" value="GFS39062.1"/>
    <property type="molecule type" value="Genomic_DNA"/>
</dbReference>
<comment type="caution">
    <text evidence="2">The sequence shown here is derived from an EMBL/GenBank/DDBJ whole genome shotgun (WGS) entry which is preliminary data.</text>
</comment>
<feature type="compositionally biased region" description="Basic and acidic residues" evidence="1">
    <location>
        <begin position="10"/>
        <end position="20"/>
    </location>
</feature>
<gene>
    <name evidence="2" type="ORF">TNIN_264431</name>
</gene>
<proteinExistence type="predicted"/>
<name>A0A8X6IBG6_9ARAC</name>
<dbReference type="OrthoDB" id="10326267at2759"/>
<evidence type="ECO:0000313" key="2">
    <source>
        <dbReference type="EMBL" id="GFS39062.1"/>
    </source>
</evidence>
<keyword evidence="3" id="KW-1185">Reference proteome</keyword>
<evidence type="ECO:0000313" key="3">
    <source>
        <dbReference type="Proteomes" id="UP000886998"/>
    </source>
</evidence>
<feature type="region of interest" description="Disordered" evidence="1">
    <location>
        <begin position="1"/>
        <end position="31"/>
    </location>
</feature>
<organism evidence="2 3">
    <name type="scientific">Trichonephila inaurata madagascariensis</name>
    <dbReference type="NCBI Taxonomy" id="2747483"/>
    <lineage>
        <taxon>Eukaryota</taxon>
        <taxon>Metazoa</taxon>
        <taxon>Ecdysozoa</taxon>
        <taxon>Arthropoda</taxon>
        <taxon>Chelicerata</taxon>
        <taxon>Arachnida</taxon>
        <taxon>Araneae</taxon>
        <taxon>Araneomorphae</taxon>
        <taxon>Entelegynae</taxon>
        <taxon>Araneoidea</taxon>
        <taxon>Nephilidae</taxon>
        <taxon>Trichonephila</taxon>
        <taxon>Trichonephila inaurata</taxon>
    </lineage>
</organism>
<protein>
    <submittedName>
        <fullName evidence="2">Uncharacterized protein</fullName>
    </submittedName>
</protein>